<evidence type="ECO:0000313" key="3">
    <source>
        <dbReference type="Proteomes" id="UP000287527"/>
    </source>
</evidence>
<comment type="caution">
    <text evidence="2">The sequence shown here is derived from an EMBL/GenBank/DDBJ whole genome shotgun (WGS) entry which is preliminary data.</text>
</comment>
<dbReference type="InterPro" id="IPR003781">
    <property type="entry name" value="CoA-bd"/>
</dbReference>
<dbReference type="SUPFAM" id="SSF51735">
    <property type="entry name" value="NAD(P)-binding Rossmann-fold domains"/>
    <property type="match status" value="1"/>
</dbReference>
<dbReference type="EMBL" id="SBII01000002">
    <property type="protein sequence ID" value="RWX02356.1"/>
    <property type="molecule type" value="Genomic_DNA"/>
</dbReference>
<evidence type="ECO:0000313" key="2">
    <source>
        <dbReference type="EMBL" id="RWX02356.1"/>
    </source>
</evidence>
<dbReference type="Gene3D" id="3.40.50.720">
    <property type="entry name" value="NAD(P)-binding Rossmann-like Domain"/>
    <property type="match status" value="1"/>
</dbReference>
<dbReference type="Pfam" id="PF13380">
    <property type="entry name" value="CoA_binding_2"/>
    <property type="match status" value="1"/>
</dbReference>
<dbReference type="RefSeq" id="WP_128388628.1">
    <property type="nucleotide sequence ID" value="NZ_SBII01000002.1"/>
</dbReference>
<keyword evidence="3" id="KW-1185">Reference proteome</keyword>
<gene>
    <name evidence="2" type="ORF">EPI11_03805</name>
</gene>
<name>A0A3S3U4D2_9FLAO</name>
<organism evidence="2 3">
    <name type="scientific">Flavobacterium cerinum</name>
    <dbReference type="NCBI Taxonomy" id="2502784"/>
    <lineage>
        <taxon>Bacteria</taxon>
        <taxon>Pseudomonadati</taxon>
        <taxon>Bacteroidota</taxon>
        <taxon>Flavobacteriia</taxon>
        <taxon>Flavobacteriales</taxon>
        <taxon>Flavobacteriaceae</taxon>
        <taxon>Flavobacterium</taxon>
    </lineage>
</organism>
<protein>
    <submittedName>
        <fullName evidence="2">CoA-binding protein</fullName>
    </submittedName>
</protein>
<dbReference type="AlphaFoldDB" id="A0A3S3U4D2"/>
<dbReference type="OrthoDB" id="708726at2"/>
<dbReference type="InterPro" id="IPR036291">
    <property type="entry name" value="NAD(P)-bd_dom_sf"/>
</dbReference>
<proteinExistence type="predicted"/>
<reference evidence="2 3" key="1">
    <citation type="submission" date="2019-01" db="EMBL/GenBank/DDBJ databases">
        <title>Flavobacterium sp. nov.,isolated from freshwater.</title>
        <authorList>
            <person name="Zhang R."/>
            <person name="Du Z.-J."/>
        </authorList>
    </citation>
    <scope>NUCLEOTIDE SEQUENCE [LARGE SCALE GENOMIC DNA]</scope>
    <source>
        <strain evidence="2 3">1E403</strain>
    </source>
</reference>
<sequence length="122" mass="13870">MAASKKTLVMGASSNPDRYAYKAIKMLQRFGHPVVAVGKKEDEVDGLKIEKQQIPFENIDTVTLYLNPMNQKQYYDYIVALKPNRVIFNPGTENPELYTLLRQNGIEVEIACTLVLLSTNQY</sequence>
<accession>A0A3S3U4D2</accession>
<evidence type="ECO:0000259" key="1">
    <source>
        <dbReference type="Pfam" id="PF13380"/>
    </source>
</evidence>
<feature type="domain" description="CoA-binding" evidence="1">
    <location>
        <begin position="5"/>
        <end position="116"/>
    </location>
</feature>
<dbReference type="Proteomes" id="UP000287527">
    <property type="component" value="Unassembled WGS sequence"/>
</dbReference>